<dbReference type="Proteomes" id="UP000321058">
    <property type="component" value="Unassembled WGS sequence"/>
</dbReference>
<dbReference type="PANTHER" id="PTHR46193">
    <property type="entry name" value="6-PHOSPHOGLUCONATE PHOSPHATASE"/>
    <property type="match status" value="1"/>
</dbReference>
<dbReference type="AlphaFoldDB" id="A0A512N818"/>
<protein>
    <submittedName>
        <fullName evidence="5">Haloacid dehalogenase</fullName>
    </submittedName>
</protein>
<organism evidence="5 6">
    <name type="scientific">Reyranella soli</name>
    <dbReference type="NCBI Taxonomy" id="1230389"/>
    <lineage>
        <taxon>Bacteria</taxon>
        <taxon>Pseudomonadati</taxon>
        <taxon>Pseudomonadota</taxon>
        <taxon>Alphaproteobacteria</taxon>
        <taxon>Hyphomicrobiales</taxon>
        <taxon>Reyranellaceae</taxon>
        <taxon>Reyranella</taxon>
    </lineage>
</organism>
<dbReference type="EMBL" id="BKAJ01000034">
    <property type="protein sequence ID" value="GEP55122.1"/>
    <property type="molecule type" value="Genomic_DNA"/>
</dbReference>
<keyword evidence="6" id="KW-1185">Reference proteome</keyword>
<dbReference type="NCBIfam" id="TIGR01509">
    <property type="entry name" value="HAD-SF-IA-v3"/>
    <property type="match status" value="1"/>
</dbReference>
<evidence type="ECO:0000256" key="4">
    <source>
        <dbReference type="ARBA" id="ARBA00022842"/>
    </source>
</evidence>
<dbReference type="PANTHER" id="PTHR46193:SF10">
    <property type="entry name" value="6-PHOSPHOGLUCONATE PHOSPHATASE"/>
    <property type="match status" value="1"/>
</dbReference>
<reference evidence="5 6" key="1">
    <citation type="submission" date="2019-07" db="EMBL/GenBank/DDBJ databases">
        <title>Whole genome shotgun sequence of Reyranella soli NBRC 108950.</title>
        <authorList>
            <person name="Hosoyama A."/>
            <person name="Uohara A."/>
            <person name="Ohji S."/>
            <person name="Ichikawa N."/>
        </authorList>
    </citation>
    <scope>NUCLEOTIDE SEQUENCE [LARGE SCALE GENOMIC DNA]</scope>
    <source>
        <strain evidence="5 6">NBRC 108950</strain>
    </source>
</reference>
<dbReference type="SFLD" id="SFLDG01135">
    <property type="entry name" value="C1.5.6:_HAD__Beta-PGM__Phospha"/>
    <property type="match status" value="1"/>
</dbReference>
<dbReference type="GO" id="GO:0046872">
    <property type="term" value="F:metal ion binding"/>
    <property type="evidence" value="ECO:0007669"/>
    <property type="project" value="UniProtKB-KW"/>
</dbReference>
<evidence type="ECO:0000313" key="5">
    <source>
        <dbReference type="EMBL" id="GEP55122.1"/>
    </source>
</evidence>
<dbReference type="Pfam" id="PF00702">
    <property type="entry name" value="Hydrolase"/>
    <property type="match status" value="1"/>
</dbReference>
<dbReference type="SUPFAM" id="SSF56784">
    <property type="entry name" value="HAD-like"/>
    <property type="match status" value="1"/>
</dbReference>
<gene>
    <name evidence="5" type="ORF">RSO01_22880</name>
</gene>
<dbReference type="SFLD" id="SFLDG01129">
    <property type="entry name" value="C1.5:_HAD__Beta-PGM__Phosphata"/>
    <property type="match status" value="1"/>
</dbReference>
<comment type="caution">
    <text evidence="5">The sequence shown here is derived from an EMBL/GenBank/DDBJ whole genome shotgun (WGS) entry which is preliminary data.</text>
</comment>
<dbReference type="InterPro" id="IPR006439">
    <property type="entry name" value="HAD-SF_hydro_IA"/>
</dbReference>
<evidence type="ECO:0000256" key="1">
    <source>
        <dbReference type="ARBA" id="ARBA00001946"/>
    </source>
</evidence>
<evidence type="ECO:0000256" key="3">
    <source>
        <dbReference type="ARBA" id="ARBA00022723"/>
    </source>
</evidence>
<dbReference type="InterPro" id="IPR023214">
    <property type="entry name" value="HAD_sf"/>
</dbReference>
<sequence length="213" mass="23054">MIFDCDGVLVDSEPLANASFSRALKAQGLDWSVEETMRRLMGRSLKSCVEICEVEIGRKLPDDFVEKMQAVTYQSFRDAPLQPVAGVKDAVEALQKAGFDTCVASSGSPDKMRFTLGLTGLWDLFDGRIFSSSQVPRGKPFPDLFLHAAISMNVQPFDCVVVEDSVPGIQAARSAGMRPLAYAGAPYADRSALMAAGGEPFDDMKQLPALVQP</sequence>
<evidence type="ECO:0000313" key="6">
    <source>
        <dbReference type="Proteomes" id="UP000321058"/>
    </source>
</evidence>
<dbReference type="Gene3D" id="1.10.150.240">
    <property type="entry name" value="Putative phosphatase, domain 2"/>
    <property type="match status" value="1"/>
</dbReference>
<name>A0A512N818_9HYPH</name>
<dbReference type="InterPro" id="IPR036412">
    <property type="entry name" value="HAD-like_sf"/>
</dbReference>
<comment type="cofactor">
    <cofactor evidence="1">
        <name>Mg(2+)</name>
        <dbReference type="ChEBI" id="CHEBI:18420"/>
    </cofactor>
</comment>
<proteinExistence type="inferred from homology"/>
<accession>A0A512N818</accession>
<dbReference type="InterPro" id="IPR023198">
    <property type="entry name" value="PGP-like_dom2"/>
</dbReference>
<dbReference type="GO" id="GO:0003824">
    <property type="term" value="F:catalytic activity"/>
    <property type="evidence" value="ECO:0007669"/>
    <property type="project" value="UniProtKB-ARBA"/>
</dbReference>
<dbReference type="InterPro" id="IPR051600">
    <property type="entry name" value="Beta-PGM-like"/>
</dbReference>
<keyword evidence="4" id="KW-0460">Magnesium</keyword>
<evidence type="ECO:0000256" key="2">
    <source>
        <dbReference type="ARBA" id="ARBA00006171"/>
    </source>
</evidence>
<comment type="similarity">
    <text evidence="2">Belongs to the HAD-like hydrolase superfamily. CbbY/CbbZ/Gph/YieH family.</text>
</comment>
<dbReference type="SFLD" id="SFLDS00003">
    <property type="entry name" value="Haloacid_Dehalogenase"/>
    <property type="match status" value="1"/>
</dbReference>
<keyword evidence="3" id="KW-0479">Metal-binding</keyword>
<dbReference type="Gene3D" id="3.40.50.1000">
    <property type="entry name" value="HAD superfamily/HAD-like"/>
    <property type="match status" value="1"/>
</dbReference>